<dbReference type="AlphaFoldDB" id="A0A5F0YMD7"/>
<gene>
    <name evidence="1" type="ORF">IC627_21610</name>
</gene>
<dbReference type="RefSeq" id="WP_107208934.1">
    <property type="nucleotide sequence ID" value="NZ_CP061862.1"/>
</dbReference>
<evidence type="ECO:0000313" key="2">
    <source>
        <dbReference type="Proteomes" id="UP000516656"/>
    </source>
</evidence>
<sequence length="59" mass="6743">MENTNNFIADLKVGFCNFGENWVTPKPVTEIIKLLEQQAYRSNIESYQEQVAKYGGDSN</sequence>
<protein>
    <submittedName>
        <fullName evidence="1">Uncharacterized protein</fullName>
    </submittedName>
</protein>
<dbReference type="EMBL" id="CP061855">
    <property type="protein sequence ID" value="QOD58333.1"/>
    <property type="molecule type" value="Genomic_DNA"/>
</dbReference>
<evidence type="ECO:0000313" key="1">
    <source>
        <dbReference type="EMBL" id="QOD58333.1"/>
    </source>
</evidence>
<name>A0A5F0YMD7_PHODP</name>
<reference evidence="1 2" key="1">
    <citation type="submission" date="2020-09" db="EMBL/GenBank/DDBJ databases">
        <title>Complete, closed and curated genome sequences of Photobacterium damselae subsp. piscicida isolates from Australia indicate localised evolution and additional plasmid-borne pathogenicity mechanisms.</title>
        <authorList>
            <person name="Baseggio L."/>
            <person name="Silayeva O."/>
            <person name="Buller N."/>
            <person name="Landos M."/>
            <person name="Engelstaedter J."/>
            <person name="Barnes A.C."/>
        </authorList>
    </citation>
    <scope>NUCLEOTIDE SEQUENCE [LARGE SCALE GENOMIC DNA]</scope>
    <source>
        <strain evidence="1 2">AS-16-0540-1</strain>
    </source>
</reference>
<dbReference type="Proteomes" id="UP000516656">
    <property type="component" value="Chromosome 2"/>
</dbReference>
<accession>A0A5F0YMD7</accession>
<proteinExistence type="predicted"/>
<organism evidence="1 2">
    <name type="scientific">Photobacterium damsela subsp. piscicida</name>
    <name type="common">Pasteurella piscicida</name>
    <dbReference type="NCBI Taxonomy" id="38294"/>
    <lineage>
        <taxon>Bacteria</taxon>
        <taxon>Pseudomonadati</taxon>
        <taxon>Pseudomonadota</taxon>
        <taxon>Gammaproteobacteria</taxon>
        <taxon>Vibrionales</taxon>
        <taxon>Vibrionaceae</taxon>
        <taxon>Photobacterium</taxon>
    </lineage>
</organism>